<dbReference type="EMBL" id="CAXIEN010000629">
    <property type="protein sequence ID" value="CAL1301168.1"/>
    <property type="molecule type" value="Genomic_DNA"/>
</dbReference>
<evidence type="ECO:0000313" key="3">
    <source>
        <dbReference type="Proteomes" id="UP001497382"/>
    </source>
</evidence>
<name>A0AAV2BYM6_9ARAC</name>
<gene>
    <name evidence="2" type="ORF">LARSCL_LOCUS22353</name>
</gene>
<feature type="compositionally biased region" description="Polar residues" evidence="1">
    <location>
        <begin position="17"/>
        <end position="26"/>
    </location>
</feature>
<accession>A0AAV2BYM6</accession>
<organism evidence="2 3">
    <name type="scientific">Larinioides sclopetarius</name>
    <dbReference type="NCBI Taxonomy" id="280406"/>
    <lineage>
        <taxon>Eukaryota</taxon>
        <taxon>Metazoa</taxon>
        <taxon>Ecdysozoa</taxon>
        <taxon>Arthropoda</taxon>
        <taxon>Chelicerata</taxon>
        <taxon>Arachnida</taxon>
        <taxon>Araneae</taxon>
        <taxon>Araneomorphae</taxon>
        <taxon>Entelegynae</taxon>
        <taxon>Araneoidea</taxon>
        <taxon>Araneidae</taxon>
        <taxon>Larinioides</taxon>
    </lineage>
</organism>
<evidence type="ECO:0000256" key="1">
    <source>
        <dbReference type="SAM" id="MobiDB-lite"/>
    </source>
</evidence>
<keyword evidence="3" id="KW-1185">Reference proteome</keyword>
<evidence type="ECO:0000313" key="2">
    <source>
        <dbReference type="EMBL" id="CAL1301168.1"/>
    </source>
</evidence>
<feature type="region of interest" description="Disordered" evidence="1">
    <location>
        <begin position="17"/>
        <end position="37"/>
    </location>
</feature>
<protein>
    <submittedName>
        <fullName evidence="2">Uncharacterized protein</fullName>
    </submittedName>
</protein>
<proteinExistence type="predicted"/>
<dbReference type="AlphaFoldDB" id="A0AAV2BYM6"/>
<comment type="caution">
    <text evidence="2">The sequence shown here is derived from an EMBL/GenBank/DDBJ whole genome shotgun (WGS) entry which is preliminary data.</text>
</comment>
<feature type="compositionally biased region" description="Polar residues" evidence="1">
    <location>
        <begin position="196"/>
        <end position="242"/>
    </location>
</feature>
<feature type="region of interest" description="Disordered" evidence="1">
    <location>
        <begin position="179"/>
        <end position="258"/>
    </location>
</feature>
<dbReference type="Proteomes" id="UP001497382">
    <property type="component" value="Unassembled WGS sequence"/>
</dbReference>
<sequence length="392" mass="41194">MENLRNRVKVLQLSYNASPAASNPQDASPAASIPYDASPAASTSYDNAFVAPVIKVEKVQGGEDSTCQEGSFISETSQVGKEAFIPQQAVREVLQLSYNASPAASNPQDASPAASIPYDASPAASTSYDNAFVAPVIKVEKVQGGEDSTCQEGSFISETSQVGKEAFIPQQAVREVLRPSHNDSPAASTPRDASPAASNPQDASPAASNPQDASPAASNPQDASPAASNPQDASPAASNPQDASPAASIPYDASPSASTSYDNAFVAPAIKIEKVQGGQDSTCQEGSFISETSQVGIEAFIPQQAVREVRRGVKRKRARNILIPTEKAEKIIESQEKTFEALKDIASNLSAANEIARRANEIAEERNNISLRKAIAFENISKILSNVFGNNK</sequence>
<reference evidence="2 3" key="1">
    <citation type="submission" date="2024-04" db="EMBL/GenBank/DDBJ databases">
        <authorList>
            <person name="Rising A."/>
            <person name="Reimegard J."/>
            <person name="Sonavane S."/>
            <person name="Akerstrom W."/>
            <person name="Nylinder S."/>
            <person name="Hedman E."/>
            <person name="Kallberg Y."/>
        </authorList>
    </citation>
    <scope>NUCLEOTIDE SEQUENCE [LARGE SCALE GENOMIC DNA]</scope>
</reference>